<dbReference type="Proteomes" id="UP000054350">
    <property type="component" value="Unassembled WGS sequence"/>
</dbReference>
<evidence type="ECO:0000313" key="3">
    <source>
        <dbReference type="EMBL" id="KNE62234.1"/>
    </source>
</evidence>
<sequence length="277" mass="29387">MTQEHPHRTVLLLGGTGRVGKPTLHALLARSHAVRAIVRSVPTDFPTSNANLTVIQASITDLTATQLAEHLRGCDTVVVTLGHPRTAAAARATPGQLVTSTVQKIFAAAAEIKPASPIRLVHLSSHLGLAVVGDAKRGFGEKILLCTMQAILPPFKDTLACAEYLRDAAPKEFVEWVAVRPANYVEGVETVGEFEVEDSRRGELGLMGSGVTVPTVAVGEFLATLVTDDAVFGKWKGKWPVIYDPATIKEAGGKKKKGNEEKDELKSSEPTAVAGTA</sequence>
<dbReference type="STRING" id="578462.A0A0L0SIF9"/>
<dbReference type="SUPFAM" id="SSF51735">
    <property type="entry name" value="NAD(P)-binding Rossmann-fold domains"/>
    <property type="match status" value="1"/>
</dbReference>
<name>A0A0L0SIF9_ALLM3</name>
<dbReference type="PANTHER" id="PTHR15020:SF11">
    <property type="entry name" value="OS06G0360300 PROTEIN"/>
    <property type="match status" value="1"/>
</dbReference>
<feature type="compositionally biased region" description="Basic and acidic residues" evidence="1">
    <location>
        <begin position="258"/>
        <end position="267"/>
    </location>
</feature>
<dbReference type="PANTHER" id="PTHR15020">
    <property type="entry name" value="FLAVIN REDUCTASE-RELATED"/>
    <property type="match status" value="1"/>
</dbReference>
<evidence type="ECO:0000313" key="4">
    <source>
        <dbReference type="Proteomes" id="UP000054350"/>
    </source>
</evidence>
<evidence type="ECO:0000259" key="2">
    <source>
        <dbReference type="Pfam" id="PF13460"/>
    </source>
</evidence>
<dbReference type="VEuPathDB" id="FungiDB:AMAG_07473"/>
<dbReference type="InterPro" id="IPR016040">
    <property type="entry name" value="NAD(P)-bd_dom"/>
</dbReference>
<evidence type="ECO:0000256" key="1">
    <source>
        <dbReference type="SAM" id="MobiDB-lite"/>
    </source>
</evidence>
<dbReference type="AlphaFoldDB" id="A0A0L0SIF9"/>
<dbReference type="InterPro" id="IPR036291">
    <property type="entry name" value="NAD(P)-bd_dom_sf"/>
</dbReference>
<accession>A0A0L0SIF9</accession>
<reference evidence="4" key="2">
    <citation type="submission" date="2009-11" db="EMBL/GenBank/DDBJ databases">
        <title>The Genome Sequence of Allomyces macrogynus strain ATCC 38327.</title>
        <authorList>
            <consortium name="The Broad Institute Genome Sequencing Platform"/>
            <person name="Russ C."/>
            <person name="Cuomo C."/>
            <person name="Shea T."/>
            <person name="Young S.K."/>
            <person name="Zeng Q."/>
            <person name="Koehrsen M."/>
            <person name="Haas B."/>
            <person name="Borodovsky M."/>
            <person name="Guigo R."/>
            <person name="Alvarado L."/>
            <person name="Berlin A."/>
            <person name="Borenstein D."/>
            <person name="Chen Z."/>
            <person name="Engels R."/>
            <person name="Freedman E."/>
            <person name="Gellesch M."/>
            <person name="Goldberg J."/>
            <person name="Griggs A."/>
            <person name="Gujja S."/>
            <person name="Heiman D."/>
            <person name="Hepburn T."/>
            <person name="Howarth C."/>
            <person name="Jen D."/>
            <person name="Larson L."/>
            <person name="Lewis B."/>
            <person name="Mehta T."/>
            <person name="Park D."/>
            <person name="Pearson M."/>
            <person name="Roberts A."/>
            <person name="Saif S."/>
            <person name="Shenoy N."/>
            <person name="Sisk P."/>
            <person name="Stolte C."/>
            <person name="Sykes S."/>
            <person name="Walk T."/>
            <person name="White J."/>
            <person name="Yandava C."/>
            <person name="Burger G."/>
            <person name="Gray M.W."/>
            <person name="Holland P.W.H."/>
            <person name="King N."/>
            <person name="Lang F.B.F."/>
            <person name="Roger A.J."/>
            <person name="Ruiz-Trillo I."/>
            <person name="Lander E."/>
            <person name="Nusbaum C."/>
        </authorList>
    </citation>
    <scope>NUCLEOTIDE SEQUENCE [LARGE SCALE GENOMIC DNA]</scope>
    <source>
        <strain evidence="4">ATCC 38327</strain>
    </source>
</reference>
<dbReference type="eggNOG" id="ENOG502S1NQ">
    <property type="taxonomic scope" value="Eukaryota"/>
</dbReference>
<reference evidence="3 4" key="1">
    <citation type="submission" date="2009-11" db="EMBL/GenBank/DDBJ databases">
        <title>Annotation of Allomyces macrogynus ATCC 38327.</title>
        <authorList>
            <consortium name="The Broad Institute Genome Sequencing Platform"/>
            <person name="Russ C."/>
            <person name="Cuomo C."/>
            <person name="Burger G."/>
            <person name="Gray M.W."/>
            <person name="Holland P.W.H."/>
            <person name="King N."/>
            <person name="Lang F.B.F."/>
            <person name="Roger A.J."/>
            <person name="Ruiz-Trillo I."/>
            <person name="Young S.K."/>
            <person name="Zeng Q."/>
            <person name="Gargeya S."/>
            <person name="Fitzgerald M."/>
            <person name="Haas B."/>
            <person name="Abouelleil A."/>
            <person name="Alvarado L."/>
            <person name="Arachchi H.M."/>
            <person name="Berlin A."/>
            <person name="Chapman S.B."/>
            <person name="Gearin G."/>
            <person name="Goldberg J."/>
            <person name="Griggs A."/>
            <person name="Gujja S."/>
            <person name="Hansen M."/>
            <person name="Heiman D."/>
            <person name="Howarth C."/>
            <person name="Larimer J."/>
            <person name="Lui A."/>
            <person name="MacDonald P.J.P."/>
            <person name="McCowen C."/>
            <person name="Montmayeur A."/>
            <person name="Murphy C."/>
            <person name="Neiman D."/>
            <person name="Pearson M."/>
            <person name="Priest M."/>
            <person name="Roberts A."/>
            <person name="Saif S."/>
            <person name="Shea T."/>
            <person name="Sisk P."/>
            <person name="Stolte C."/>
            <person name="Sykes S."/>
            <person name="Wortman J."/>
            <person name="Nusbaum C."/>
            <person name="Birren B."/>
        </authorList>
    </citation>
    <scope>NUCLEOTIDE SEQUENCE [LARGE SCALE GENOMIC DNA]</scope>
    <source>
        <strain evidence="3 4">ATCC 38327</strain>
    </source>
</reference>
<proteinExistence type="predicted"/>
<organism evidence="3 4">
    <name type="scientific">Allomyces macrogynus (strain ATCC 38327)</name>
    <name type="common">Allomyces javanicus var. macrogynus</name>
    <dbReference type="NCBI Taxonomy" id="578462"/>
    <lineage>
        <taxon>Eukaryota</taxon>
        <taxon>Fungi</taxon>
        <taxon>Fungi incertae sedis</taxon>
        <taxon>Blastocladiomycota</taxon>
        <taxon>Blastocladiomycetes</taxon>
        <taxon>Blastocladiales</taxon>
        <taxon>Blastocladiaceae</taxon>
        <taxon>Allomyces</taxon>
    </lineage>
</organism>
<feature type="domain" description="NAD(P)-binding" evidence="2">
    <location>
        <begin position="14"/>
        <end position="228"/>
    </location>
</feature>
<protein>
    <recommendedName>
        <fullName evidence="2">NAD(P)-binding domain-containing protein</fullName>
    </recommendedName>
</protein>
<gene>
    <name evidence="3" type="ORF">AMAG_07473</name>
</gene>
<feature type="region of interest" description="Disordered" evidence="1">
    <location>
        <begin position="252"/>
        <end position="277"/>
    </location>
</feature>
<dbReference type="EMBL" id="GG745339">
    <property type="protein sequence ID" value="KNE62234.1"/>
    <property type="molecule type" value="Genomic_DNA"/>
</dbReference>
<dbReference type="OrthoDB" id="15981at2759"/>
<dbReference type="Pfam" id="PF13460">
    <property type="entry name" value="NAD_binding_10"/>
    <property type="match status" value="1"/>
</dbReference>
<dbReference type="Gene3D" id="3.40.50.720">
    <property type="entry name" value="NAD(P)-binding Rossmann-like Domain"/>
    <property type="match status" value="1"/>
</dbReference>
<keyword evidence="4" id="KW-1185">Reference proteome</keyword>